<dbReference type="PANTHER" id="PTHR38109">
    <property type="entry name" value="PROTEIN YCGL"/>
    <property type="match status" value="1"/>
</dbReference>
<dbReference type="InterPro" id="IPR027354">
    <property type="entry name" value="YcgL_dom"/>
</dbReference>
<proteinExistence type="inferred from homology"/>
<dbReference type="Pfam" id="PF05166">
    <property type="entry name" value="YcgL"/>
    <property type="match status" value="1"/>
</dbReference>
<dbReference type="EMBL" id="UOFQ01000191">
    <property type="protein sequence ID" value="VAW90448.1"/>
    <property type="molecule type" value="Genomic_DNA"/>
</dbReference>
<dbReference type="Gene3D" id="3.10.510.20">
    <property type="entry name" value="YcgL domain"/>
    <property type="match status" value="1"/>
</dbReference>
<dbReference type="PANTHER" id="PTHR38109:SF1">
    <property type="entry name" value="PROTEIN YCGL"/>
    <property type="match status" value="1"/>
</dbReference>
<name>A0A3B0ZAL6_9ZZZZ</name>
<dbReference type="InterPro" id="IPR038068">
    <property type="entry name" value="YcgL-like_sf"/>
</dbReference>
<evidence type="ECO:0000313" key="2">
    <source>
        <dbReference type="EMBL" id="VAW90448.1"/>
    </source>
</evidence>
<dbReference type="PROSITE" id="PS51648">
    <property type="entry name" value="YCGL"/>
    <property type="match status" value="1"/>
</dbReference>
<organism evidence="2">
    <name type="scientific">hydrothermal vent metagenome</name>
    <dbReference type="NCBI Taxonomy" id="652676"/>
    <lineage>
        <taxon>unclassified sequences</taxon>
        <taxon>metagenomes</taxon>
        <taxon>ecological metagenomes</taxon>
    </lineage>
</organism>
<feature type="domain" description="YcgL" evidence="1">
    <location>
        <begin position="1"/>
        <end position="91"/>
    </location>
</feature>
<gene>
    <name evidence="2" type="ORF">MNBD_GAMMA17-970</name>
</gene>
<sequence>MNCAVYKSEKKSDYYVYLKRVDEEAVDFSCIPEALDKLLGNLEFVMDLELSEARKLAQADVTEVIASLREEGFYLQTPPKHEIINFIENSKL</sequence>
<protein>
    <submittedName>
        <fullName evidence="2">Protein YcgL</fullName>
    </submittedName>
</protein>
<dbReference type="AlphaFoldDB" id="A0A3B0ZAL6"/>
<accession>A0A3B0ZAL6</accession>
<dbReference type="SUPFAM" id="SSF160191">
    <property type="entry name" value="YcgL-like"/>
    <property type="match status" value="1"/>
</dbReference>
<evidence type="ECO:0000259" key="1">
    <source>
        <dbReference type="PROSITE" id="PS51648"/>
    </source>
</evidence>
<reference evidence="2" key="1">
    <citation type="submission" date="2018-06" db="EMBL/GenBank/DDBJ databases">
        <authorList>
            <person name="Zhirakovskaya E."/>
        </authorList>
    </citation>
    <scope>NUCLEOTIDE SEQUENCE</scope>
</reference>
<dbReference type="HAMAP" id="MF_01866">
    <property type="entry name" value="UPF0745"/>
    <property type="match status" value="1"/>
</dbReference>